<feature type="signal peptide" evidence="1">
    <location>
        <begin position="1"/>
        <end position="20"/>
    </location>
</feature>
<organism evidence="2 3">
    <name type="scientific">Mycena belliarum</name>
    <dbReference type="NCBI Taxonomy" id="1033014"/>
    <lineage>
        <taxon>Eukaryota</taxon>
        <taxon>Fungi</taxon>
        <taxon>Dikarya</taxon>
        <taxon>Basidiomycota</taxon>
        <taxon>Agaricomycotina</taxon>
        <taxon>Agaricomycetes</taxon>
        <taxon>Agaricomycetidae</taxon>
        <taxon>Agaricales</taxon>
        <taxon>Marasmiineae</taxon>
        <taxon>Mycenaceae</taxon>
        <taxon>Mycena</taxon>
    </lineage>
</organism>
<dbReference type="EMBL" id="JARJCN010000026">
    <property type="protein sequence ID" value="KAJ7088500.1"/>
    <property type="molecule type" value="Genomic_DNA"/>
</dbReference>
<comment type="caution">
    <text evidence="2">The sequence shown here is derived from an EMBL/GenBank/DDBJ whole genome shotgun (WGS) entry which is preliminary data.</text>
</comment>
<evidence type="ECO:0000313" key="3">
    <source>
        <dbReference type="Proteomes" id="UP001222325"/>
    </source>
</evidence>
<proteinExistence type="predicted"/>
<accession>A0AAD6U419</accession>
<dbReference type="Gene3D" id="2.60.120.260">
    <property type="entry name" value="Galactose-binding domain-like"/>
    <property type="match status" value="1"/>
</dbReference>
<dbReference type="AlphaFoldDB" id="A0AAD6U419"/>
<gene>
    <name evidence="2" type="ORF">B0H15DRAFT_780660</name>
</gene>
<keyword evidence="3" id="KW-1185">Reference proteome</keyword>
<dbReference type="Proteomes" id="UP001222325">
    <property type="component" value="Unassembled WGS sequence"/>
</dbReference>
<sequence>MRSLHSLPLLLHALAVGVAGLLNVTIDDTDPAIVYTGVWEPSSTLMSSLDYGGTHTLSADTNAKATLKFTGVAVYYLVPRWPYAVNTQLSLDGGEPVVVNLTDPHASATAPGGSESAPSSVAWSATSLSNTTHTLVLSMAPSGLYIVADGFM</sequence>
<evidence type="ECO:0000256" key="1">
    <source>
        <dbReference type="SAM" id="SignalP"/>
    </source>
</evidence>
<evidence type="ECO:0000313" key="2">
    <source>
        <dbReference type="EMBL" id="KAJ7088500.1"/>
    </source>
</evidence>
<feature type="chain" id="PRO_5042045859" evidence="1">
    <location>
        <begin position="21"/>
        <end position="152"/>
    </location>
</feature>
<name>A0AAD6U419_9AGAR</name>
<keyword evidence="1" id="KW-0732">Signal</keyword>
<reference evidence="2" key="1">
    <citation type="submission" date="2023-03" db="EMBL/GenBank/DDBJ databases">
        <title>Massive genome expansion in bonnet fungi (Mycena s.s.) driven by repeated elements and novel gene families across ecological guilds.</title>
        <authorList>
            <consortium name="Lawrence Berkeley National Laboratory"/>
            <person name="Harder C.B."/>
            <person name="Miyauchi S."/>
            <person name="Viragh M."/>
            <person name="Kuo A."/>
            <person name="Thoen E."/>
            <person name="Andreopoulos B."/>
            <person name="Lu D."/>
            <person name="Skrede I."/>
            <person name="Drula E."/>
            <person name="Henrissat B."/>
            <person name="Morin E."/>
            <person name="Kohler A."/>
            <person name="Barry K."/>
            <person name="LaButti K."/>
            <person name="Morin E."/>
            <person name="Salamov A."/>
            <person name="Lipzen A."/>
            <person name="Mereny Z."/>
            <person name="Hegedus B."/>
            <person name="Baldrian P."/>
            <person name="Stursova M."/>
            <person name="Weitz H."/>
            <person name="Taylor A."/>
            <person name="Grigoriev I.V."/>
            <person name="Nagy L.G."/>
            <person name="Martin F."/>
            <person name="Kauserud H."/>
        </authorList>
    </citation>
    <scope>NUCLEOTIDE SEQUENCE</scope>
    <source>
        <strain evidence="2">CBHHK173m</strain>
    </source>
</reference>
<protein>
    <submittedName>
        <fullName evidence="2">Uncharacterized protein</fullName>
    </submittedName>
</protein>